<evidence type="ECO:0000313" key="2">
    <source>
        <dbReference type="EMBL" id="CAH3167590.1"/>
    </source>
</evidence>
<keyword evidence="3" id="KW-1185">Reference proteome</keyword>
<proteinExistence type="predicted"/>
<feature type="coiled-coil region" evidence="1">
    <location>
        <begin position="15"/>
        <end position="49"/>
    </location>
</feature>
<dbReference type="Proteomes" id="UP001159427">
    <property type="component" value="Unassembled WGS sequence"/>
</dbReference>
<organism evidence="2 3">
    <name type="scientific">Porites evermanni</name>
    <dbReference type="NCBI Taxonomy" id="104178"/>
    <lineage>
        <taxon>Eukaryota</taxon>
        <taxon>Metazoa</taxon>
        <taxon>Cnidaria</taxon>
        <taxon>Anthozoa</taxon>
        <taxon>Hexacorallia</taxon>
        <taxon>Scleractinia</taxon>
        <taxon>Fungiina</taxon>
        <taxon>Poritidae</taxon>
        <taxon>Porites</taxon>
    </lineage>
</organism>
<comment type="caution">
    <text evidence="2">The sequence shown here is derived from an EMBL/GenBank/DDBJ whole genome shotgun (WGS) entry which is preliminary data.</text>
</comment>
<accession>A0ABN8QN11</accession>
<evidence type="ECO:0000256" key="1">
    <source>
        <dbReference type="SAM" id="Coils"/>
    </source>
</evidence>
<reference evidence="2 3" key="1">
    <citation type="submission" date="2022-05" db="EMBL/GenBank/DDBJ databases">
        <authorList>
            <consortium name="Genoscope - CEA"/>
            <person name="William W."/>
        </authorList>
    </citation>
    <scope>NUCLEOTIDE SEQUENCE [LARGE SCALE GENOMIC DNA]</scope>
</reference>
<gene>
    <name evidence="2" type="ORF">PEVE_00006105</name>
</gene>
<dbReference type="EMBL" id="CALNXI010001394">
    <property type="protein sequence ID" value="CAH3167590.1"/>
    <property type="molecule type" value="Genomic_DNA"/>
</dbReference>
<keyword evidence="1" id="KW-0175">Coiled coil</keyword>
<name>A0ABN8QN11_9CNID</name>
<evidence type="ECO:0000313" key="3">
    <source>
        <dbReference type="Proteomes" id="UP001159427"/>
    </source>
</evidence>
<protein>
    <submittedName>
        <fullName evidence="2">Uncharacterized protein</fullName>
    </submittedName>
</protein>
<sequence>MSEVDWINIAVLLYCADLLQMIKSLKELLENVQEELKRVKDLLKEKQDREGYDTVQSKMIRIVLQFTIISGGALGVDLEAEKLARYYCLRVEVLVPPRHPRSKTVPPLTSTELAEAIPTTKQVAARLNRQ</sequence>